<feature type="domain" description="Kinesin motor" evidence="2">
    <location>
        <begin position="8"/>
        <end position="86"/>
    </location>
</feature>
<organism evidence="3 4">
    <name type="scientific">Symbiodinium natans</name>
    <dbReference type="NCBI Taxonomy" id="878477"/>
    <lineage>
        <taxon>Eukaryota</taxon>
        <taxon>Sar</taxon>
        <taxon>Alveolata</taxon>
        <taxon>Dinophyceae</taxon>
        <taxon>Suessiales</taxon>
        <taxon>Symbiodiniaceae</taxon>
        <taxon>Symbiodinium</taxon>
    </lineage>
</organism>
<evidence type="ECO:0000313" key="4">
    <source>
        <dbReference type="Proteomes" id="UP000604046"/>
    </source>
</evidence>
<evidence type="ECO:0000259" key="2">
    <source>
        <dbReference type="Pfam" id="PF00225"/>
    </source>
</evidence>
<dbReference type="GO" id="GO:0005524">
    <property type="term" value="F:ATP binding"/>
    <property type="evidence" value="ECO:0007669"/>
    <property type="project" value="InterPro"/>
</dbReference>
<protein>
    <submittedName>
        <fullName evidence="3">CIPK25 protein</fullName>
    </submittedName>
</protein>
<dbReference type="GO" id="GO:0003777">
    <property type="term" value="F:microtubule motor activity"/>
    <property type="evidence" value="ECO:0007669"/>
    <property type="project" value="InterPro"/>
</dbReference>
<dbReference type="Gene3D" id="3.40.850.10">
    <property type="entry name" value="Kinesin motor domain"/>
    <property type="match status" value="1"/>
</dbReference>
<dbReference type="Pfam" id="PF00225">
    <property type="entry name" value="Kinesin"/>
    <property type="match status" value="1"/>
</dbReference>
<feature type="region of interest" description="Disordered" evidence="1">
    <location>
        <begin position="399"/>
        <end position="421"/>
    </location>
</feature>
<dbReference type="OrthoDB" id="10624925at2759"/>
<dbReference type="EMBL" id="CAJNDS010002384">
    <property type="protein sequence ID" value="CAE7457016.1"/>
    <property type="molecule type" value="Genomic_DNA"/>
</dbReference>
<dbReference type="GO" id="GO:0007018">
    <property type="term" value="P:microtubule-based movement"/>
    <property type="evidence" value="ECO:0007669"/>
    <property type="project" value="InterPro"/>
</dbReference>
<reference evidence="3" key="1">
    <citation type="submission" date="2021-02" db="EMBL/GenBank/DDBJ databases">
        <authorList>
            <person name="Dougan E. K."/>
            <person name="Rhodes N."/>
            <person name="Thang M."/>
            <person name="Chan C."/>
        </authorList>
    </citation>
    <scope>NUCLEOTIDE SEQUENCE</scope>
</reference>
<dbReference type="Proteomes" id="UP000604046">
    <property type="component" value="Unassembled WGS sequence"/>
</dbReference>
<evidence type="ECO:0000256" key="1">
    <source>
        <dbReference type="SAM" id="MobiDB-lite"/>
    </source>
</evidence>
<keyword evidence="4" id="KW-1185">Reference proteome</keyword>
<feature type="region of interest" description="Disordered" evidence="1">
    <location>
        <begin position="131"/>
        <end position="189"/>
    </location>
</feature>
<dbReference type="InterPro" id="IPR036961">
    <property type="entry name" value="Kinesin_motor_dom_sf"/>
</dbReference>
<proteinExistence type="predicted"/>
<evidence type="ECO:0000313" key="3">
    <source>
        <dbReference type="EMBL" id="CAE7457016.1"/>
    </source>
</evidence>
<dbReference type="AlphaFoldDB" id="A0A812RXN9"/>
<feature type="compositionally biased region" description="Low complexity" evidence="1">
    <location>
        <begin position="131"/>
        <end position="151"/>
    </location>
</feature>
<dbReference type="InterPro" id="IPR027417">
    <property type="entry name" value="P-loop_NTPase"/>
</dbReference>
<gene>
    <name evidence="3" type="primary">CIPK25</name>
    <name evidence="3" type="ORF">SNAT2548_LOCUS25246</name>
</gene>
<dbReference type="InterPro" id="IPR001752">
    <property type="entry name" value="Kinesin_motor_dom"/>
</dbReference>
<dbReference type="SUPFAM" id="SSF52540">
    <property type="entry name" value="P-loop containing nucleoside triphosphate hydrolases"/>
    <property type="match status" value="1"/>
</dbReference>
<dbReference type="GO" id="GO:0008017">
    <property type="term" value="F:microtubule binding"/>
    <property type="evidence" value="ECO:0007669"/>
    <property type="project" value="InterPro"/>
</dbReference>
<accession>A0A812RXN9</accession>
<comment type="caution">
    <text evidence="3">The sequence shown here is derived from an EMBL/GenBank/DDBJ whole genome shotgun (WGS) entry which is preliminary data.</text>
</comment>
<name>A0A812RXN9_9DINO</name>
<sequence>MRMPRPDTWRCTCEFFEVYNEQIRDLLQPGHPKHGARIEGLTLPLAQEEQVLFNLALLLSKVSVVSSAEEVMELLNFGNQMRTVDTMTSELRQKGDNCDFEHTASNAVVRPEVQSQEDAMLIARPLKPRRLSFSGSTASGSGSLSLDDLATPQTTGGLDDALEVDLRMPHGPPPGILDPPGGSGSPRGAPHVAAPALLAMPAPPHSEKPGPCQLSELLPAPSAYASWPVTPVSVPPTPSRGMPAVPVLASGPPTPSGAAPVAFADASNRTFHHRAEHAASDEDALLVQALSLLNSLLSGPTIPTLPPSVCYGGLKVSKAISEALGSEACKVQAAAEGHGENPVKVLLPHYPIHPNILSIDHTQPAKLRDPEAIDEADEVANVAKQPYGHMLNYPGMAGPPRPLQTPPGAHAMAPPMPVIPR</sequence>